<evidence type="ECO:0000313" key="3">
    <source>
        <dbReference type="EMBL" id="QEC49791.1"/>
    </source>
</evidence>
<dbReference type="Proteomes" id="UP000321805">
    <property type="component" value="Chromosome"/>
</dbReference>
<keyword evidence="4" id="KW-1185">Reference proteome</keyword>
<dbReference type="PROSITE" id="PS00061">
    <property type="entry name" value="ADH_SHORT"/>
    <property type="match status" value="1"/>
</dbReference>
<dbReference type="FunFam" id="3.40.50.720:FF:000084">
    <property type="entry name" value="Short-chain dehydrogenase reductase"/>
    <property type="match status" value="1"/>
</dbReference>
<dbReference type="EMBL" id="CP042430">
    <property type="protein sequence ID" value="QEC49791.1"/>
    <property type="molecule type" value="Genomic_DNA"/>
</dbReference>
<reference evidence="3 4" key="1">
    <citation type="journal article" date="2018" name="J. Microbiol.">
        <title>Baekduia soli gen. nov., sp. nov., a novel bacterium isolated from the soil of Baekdu Mountain and proposal of a novel family name, Baekduiaceae fam. nov.</title>
        <authorList>
            <person name="An D.S."/>
            <person name="Siddiqi M.Z."/>
            <person name="Kim K.H."/>
            <person name="Yu H.S."/>
            <person name="Im W.T."/>
        </authorList>
    </citation>
    <scope>NUCLEOTIDE SEQUENCE [LARGE SCALE GENOMIC DNA]</scope>
    <source>
        <strain evidence="3 4">BR7-21</strain>
    </source>
</reference>
<dbReference type="KEGG" id="bsol:FSW04_20940"/>
<dbReference type="Pfam" id="PF13561">
    <property type="entry name" value="adh_short_C2"/>
    <property type="match status" value="1"/>
</dbReference>
<organism evidence="3 4">
    <name type="scientific">Baekduia soli</name>
    <dbReference type="NCBI Taxonomy" id="496014"/>
    <lineage>
        <taxon>Bacteria</taxon>
        <taxon>Bacillati</taxon>
        <taxon>Actinomycetota</taxon>
        <taxon>Thermoleophilia</taxon>
        <taxon>Solirubrobacterales</taxon>
        <taxon>Baekduiaceae</taxon>
        <taxon>Baekduia</taxon>
    </lineage>
</organism>
<sequence length="269" mass="28127">MQEIDFGLTGKVAIVTGGGAHPEGVGNGSAAAIMLARAGARIALVDIDEVAARRAHDLIVGEGGVAEVHHGDVGTEEDCRRVVTDIARQLGPPAVLVNNVGIAGPPGTAVDVDPDRWDDAMRINVKSMMLMARFVIPYMIEAGGGSIVNMSSAAGLLGGHPAVTYATTKGAITQLTRTMAAQHGLQGIRVNCVAPGMVYTPMVRSRGMTDEMREIRRKRSLMQTEGTAWDVGSAVLFLAGDLARWVTGVTLPVDAGYSAGSHLPSPPRR</sequence>
<dbReference type="PANTHER" id="PTHR43477">
    <property type="entry name" value="DIHYDROANTICAPSIN 7-DEHYDROGENASE"/>
    <property type="match status" value="1"/>
</dbReference>
<dbReference type="PANTHER" id="PTHR43477:SF1">
    <property type="entry name" value="DIHYDROANTICAPSIN 7-DEHYDROGENASE"/>
    <property type="match status" value="1"/>
</dbReference>
<dbReference type="Gene3D" id="3.40.50.720">
    <property type="entry name" value="NAD(P)-binding Rossmann-like Domain"/>
    <property type="match status" value="1"/>
</dbReference>
<accession>A0A5B8UAZ1</accession>
<dbReference type="CDD" id="cd05233">
    <property type="entry name" value="SDR_c"/>
    <property type="match status" value="1"/>
</dbReference>
<dbReference type="GO" id="GO:0016491">
    <property type="term" value="F:oxidoreductase activity"/>
    <property type="evidence" value="ECO:0007669"/>
    <property type="project" value="UniProtKB-KW"/>
</dbReference>
<dbReference type="PRINTS" id="PR00081">
    <property type="entry name" value="GDHRDH"/>
</dbReference>
<proteinExistence type="inferred from homology"/>
<dbReference type="InterPro" id="IPR002347">
    <property type="entry name" value="SDR_fam"/>
</dbReference>
<dbReference type="AlphaFoldDB" id="A0A5B8UAZ1"/>
<dbReference type="PRINTS" id="PR00080">
    <property type="entry name" value="SDRFAMILY"/>
</dbReference>
<keyword evidence="2" id="KW-0560">Oxidoreductase</keyword>
<protein>
    <submittedName>
        <fullName evidence="3">SDR family oxidoreductase</fullName>
    </submittedName>
</protein>
<dbReference type="RefSeq" id="WP_146922156.1">
    <property type="nucleotide sequence ID" value="NZ_CP042430.1"/>
</dbReference>
<evidence type="ECO:0000256" key="1">
    <source>
        <dbReference type="ARBA" id="ARBA00006484"/>
    </source>
</evidence>
<dbReference type="OrthoDB" id="3566316at2"/>
<gene>
    <name evidence="3" type="ORF">FSW04_20940</name>
</gene>
<dbReference type="InterPro" id="IPR051122">
    <property type="entry name" value="SDR_DHRS6-like"/>
</dbReference>
<dbReference type="InterPro" id="IPR036291">
    <property type="entry name" value="NAD(P)-bd_dom_sf"/>
</dbReference>
<evidence type="ECO:0000313" key="4">
    <source>
        <dbReference type="Proteomes" id="UP000321805"/>
    </source>
</evidence>
<evidence type="ECO:0000256" key="2">
    <source>
        <dbReference type="ARBA" id="ARBA00023002"/>
    </source>
</evidence>
<dbReference type="InterPro" id="IPR020904">
    <property type="entry name" value="Sc_DH/Rdtase_CS"/>
</dbReference>
<name>A0A5B8UAZ1_9ACTN</name>
<dbReference type="SUPFAM" id="SSF51735">
    <property type="entry name" value="NAD(P)-binding Rossmann-fold domains"/>
    <property type="match status" value="1"/>
</dbReference>
<comment type="similarity">
    <text evidence="1">Belongs to the short-chain dehydrogenases/reductases (SDR) family.</text>
</comment>